<dbReference type="AlphaFoldDB" id="T0QEC0"/>
<reference evidence="2 3" key="1">
    <citation type="submission" date="2012-04" db="EMBL/GenBank/DDBJ databases">
        <title>The Genome Sequence of Saprolegnia declina VS20.</title>
        <authorList>
            <consortium name="The Broad Institute Genome Sequencing Platform"/>
            <person name="Russ C."/>
            <person name="Nusbaum C."/>
            <person name="Tyler B."/>
            <person name="van West P."/>
            <person name="Dieguez-Uribeondo J."/>
            <person name="de Bruijn I."/>
            <person name="Tripathy S."/>
            <person name="Jiang R."/>
            <person name="Young S.K."/>
            <person name="Zeng Q."/>
            <person name="Gargeya S."/>
            <person name="Fitzgerald M."/>
            <person name="Haas B."/>
            <person name="Abouelleil A."/>
            <person name="Alvarado L."/>
            <person name="Arachchi H.M."/>
            <person name="Berlin A."/>
            <person name="Chapman S.B."/>
            <person name="Goldberg J."/>
            <person name="Griggs A."/>
            <person name="Gujja S."/>
            <person name="Hansen M."/>
            <person name="Howarth C."/>
            <person name="Imamovic A."/>
            <person name="Larimer J."/>
            <person name="McCowen C."/>
            <person name="Montmayeur A."/>
            <person name="Murphy C."/>
            <person name="Neiman D."/>
            <person name="Pearson M."/>
            <person name="Priest M."/>
            <person name="Roberts A."/>
            <person name="Saif S."/>
            <person name="Shea T."/>
            <person name="Sisk P."/>
            <person name="Sykes S."/>
            <person name="Wortman J."/>
            <person name="Nusbaum C."/>
            <person name="Birren B."/>
        </authorList>
    </citation>
    <scope>NUCLEOTIDE SEQUENCE [LARGE SCALE GENOMIC DNA]</scope>
    <source>
        <strain evidence="2 3">VS20</strain>
    </source>
</reference>
<keyword evidence="1" id="KW-0472">Membrane</keyword>
<name>T0QEC0_SAPDV</name>
<dbReference type="OrthoDB" id="76794at2759"/>
<dbReference type="VEuPathDB" id="FungiDB:SDRG_06354"/>
<organism evidence="2 3">
    <name type="scientific">Saprolegnia diclina (strain VS20)</name>
    <dbReference type="NCBI Taxonomy" id="1156394"/>
    <lineage>
        <taxon>Eukaryota</taxon>
        <taxon>Sar</taxon>
        <taxon>Stramenopiles</taxon>
        <taxon>Oomycota</taxon>
        <taxon>Saprolegniomycetes</taxon>
        <taxon>Saprolegniales</taxon>
        <taxon>Saprolegniaceae</taxon>
        <taxon>Saprolegnia</taxon>
    </lineage>
</organism>
<accession>T0QEC0</accession>
<evidence type="ECO:0000313" key="3">
    <source>
        <dbReference type="Proteomes" id="UP000030762"/>
    </source>
</evidence>
<dbReference type="RefSeq" id="XP_008610355.1">
    <property type="nucleotide sequence ID" value="XM_008612133.1"/>
</dbReference>
<dbReference type="InParanoid" id="T0QEC0"/>
<keyword evidence="3" id="KW-1185">Reference proteome</keyword>
<evidence type="ECO:0000256" key="1">
    <source>
        <dbReference type="SAM" id="Phobius"/>
    </source>
</evidence>
<sequence>MNDHFMLSSSPRAKQQRGLRQWYLGDAEMAPKRFCGGWLKRGPFICLHATVAIILILLIVIPILTAVVVPRSIQTKFAASLAGSTDSSKTVFAVTNNSNGEFNVTTTIAAATFLPGTATIDGPFTLALSDASGKGWATITVADAVSFPINHDATVTFSARLLVYDTPSPTLLAAFATSKELATTVNTSWTIRLWGFVWYRDLALRGVHTVRTVNSFNAMFASAFAPTSAATAKTTVAFEANGANNFRVTTTIAPLSTLPGTITIAPPLVFTVADSTNAGWANVSFLDPIALPLYAPASLSLNGQLKVYRFPSAIVVAQALLGQNVTMRVSTEVTASLYGRVWYARLPLQADVDINSLLGATIWSAITSLLS</sequence>
<dbReference type="GeneID" id="19947081"/>
<dbReference type="EMBL" id="JH767148">
    <property type="protein sequence ID" value="EQC36249.1"/>
    <property type="molecule type" value="Genomic_DNA"/>
</dbReference>
<keyword evidence="1" id="KW-1133">Transmembrane helix</keyword>
<dbReference type="OMA" id="TSWTIRL"/>
<proteinExistence type="predicted"/>
<gene>
    <name evidence="2" type="ORF">SDRG_06354</name>
</gene>
<keyword evidence="1" id="KW-0812">Transmembrane</keyword>
<feature type="transmembrane region" description="Helical" evidence="1">
    <location>
        <begin position="47"/>
        <end position="69"/>
    </location>
</feature>
<dbReference type="Proteomes" id="UP000030762">
    <property type="component" value="Unassembled WGS sequence"/>
</dbReference>
<evidence type="ECO:0000313" key="2">
    <source>
        <dbReference type="EMBL" id="EQC36249.1"/>
    </source>
</evidence>
<protein>
    <submittedName>
        <fullName evidence="2">Uncharacterized protein</fullName>
    </submittedName>
</protein>